<evidence type="ECO:0000313" key="3">
    <source>
        <dbReference type="RefSeq" id="XP_014470479.1"/>
    </source>
</evidence>
<sequence>RSRRENATSAGTHAREHSRKSHRPPGLGEESGERSRDDAPPRLIRDAARTPTVLRREKLPLRVLNSARARARDSFVPSVSPPPDAAEEQRSAGVPPPGAPPGAVPARSRVSAVIPLSLALLLMLLAGPSEEFFFEYPKKALMEFFQSLRAKKQTPKTDMQHYHIHYYPMPVQLLAWKAPGKRDLDKLYSDAIRSLGWADYPYKFTPDPMMILSGFQQLLDDSSTWDQDFLGTEIEDQMSIDRNMKGILVPVPINPQLVMQWLKKSRKEAAT</sequence>
<reference evidence="3" key="1">
    <citation type="submission" date="2025-08" db="UniProtKB">
        <authorList>
            <consortium name="RefSeq"/>
        </authorList>
    </citation>
    <scope>IDENTIFICATION</scope>
</reference>
<organism evidence="2 3">
    <name type="scientific">Dinoponera quadriceps</name>
    <name type="common">South American ant</name>
    <dbReference type="NCBI Taxonomy" id="609295"/>
    <lineage>
        <taxon>Eukaryota</taxon>
        <taxon>Metazoa</taxon>
        <taxon>Ecdysozoa</taxon>
        <taxon>Arthropoda</taxon>
        <taxon>Hexapoda</taxon>
        <taxon>Insecta</taxon>
        <taxon>Pterygota</taxon>
        <taxon>Neoptera</taxon>
        <taxon>Endopterygota</taxon>
        <taxon>Hymenoptera</taxon>
        <taxon>Apocrita</taxon>
        <taxon>Aculeata</taxon>
        <taxon>Formicoidea</taxon>
        <taxon>Formicidae</taxon>
        <taxon>Ponerinae</taxon>
        <taxon>Ponerini</taxon>
        <taxon>Dinoponera</taxon>
    </lineage>
</organism>
<feature type="region of interest" description="Disordered" evidence="1">
    <location>
        <begin position="1"/>
        <end position="58"/>
    </location>
</feature>
<gene>
    <name evidence="3" type="primary">LOC106742244</name>
</gene>
<feature type="non-terminal residue" evidence="3">
    <location>
        <position position="1"/>
    </location>
</feature>
<dbReference type="KEGG" id="dqu:106742244"/>
<keyword evidence="2" id="KW-1185">Reference proteome</keyword>
<protein>
    <submittedName>
        <fullName evidence="3">Uncharacterized protein LOC106742244</fullName>
    </submittedName>
</protein>
<feature type="compositionally biased region" description="Pro residues" evidence="1">
    <location>
        <begin position="94"/>
        <end position="103"/>
    </location>
</feature>
<dbReference type="AlphaFoldDB" id="A0A6P3WXW7"/>
<feature type="compositionally biased region" description="Basic and acidic residues" evidence="1">
    <location>
        <begin position="31"/>
        <end position="58"/>
    </location>
</feature>
<dbReference type="GeneID" id="106742244"/>
<dbReference type="Proteomes" id="UP000515204">
    <property type="component" value="Unplaced"/>
</dbReference>
<accession>A0A6P3WXW7</accession>
<evidence type="ECO:0000256" key="1">
    <source>
        <dbReference type="SAM" id="MobiDB-lite"/>
    </source>
</evidence>
<dbReference type="RefSeq" id="XP_014470479.1">
    <property type="nucleotide sequence ID" value="XM_014614993.1"/>
</dbReference>
<evidence type="ECO:0000313" key="2">
    <source>
        <dbReference type="Proteomes" id="UP000515204"/>
    </source>
</evidence>
<dbReference type="OrthoDB" id="7699518at2759"/>
<feature type="region of interest" description="Disordered" evidence="1">
    <location>
        <begin position="72"/>
        <end position="105"/>
    </location>
</feature>
<proteinExistence type="predicted"/>
<name>A0A6P3WXW7_DINQU</name>